<evidence type="ECO:0000313" key="2">
    <source>
        <dbReference type="EMBL" id="EQD31469.1"/>
    </source>
</evidence>
<dbReference type="EMBL" id="AUZY01012116">
    <property type="protein sequence ID" value="EQD31469.1"/>
    <property type="molecule type" value="Genomic_DNA"/>
</dbReference>
<accession>T1AY57</accession>
<name>T1AY57_9ZZZZ</name>
<evidence type="ECO:0000313" key="3">
    <source>
        <dbReference type="EMBL" id="EQD61288.1"/>
    </source>
</evidence>
<protein>
    <recommendedName>
        <fullName evidence="4">Transposase</fullName>
    </recommendedName>
</protein>
<feature type="region of interest" description="Disordered" evidence="1">
    <location>
        <begin position="29"/>
        <end position="53"/>
    </location>
</feature>
<organism evidence="3">
    <name type="scientific">mine drainage metagenome</name>
    <dbReference type="NCBI Taxonomy" id="410659"/>
    <lineage>
        <taxon>unclassified sequences</taxon>
        <taxon>metagenomes</taxon>
        <taxon>ecological metagenomes</taxon>
    </lineage>
</organism>
<dbReference type="EMBL" id="AUZZ01002197">
    <property type="protein sequence ID" value="EQD61288.1"/>
    <property type="molecule type" value="Genomic_DNA"/>
</dbReference>
<comment type="caution">
    <text evidence="3">The sequence shown here is derived from an EMBL/GenBank/DDBJ whole genome shotgun (WGS) entry which is preliminary data.</text>
</comment>
<reference evidence="3" key="2">
    <citation type="journal article" date="2014" name="ISME J.">
        <title>Microbial stratification in low pH oxic and suboxic macroscopic growths along an acid mine drainage.</title>
        <authorList>
            <person name="Mendez-Garcia C."/>
            <person name="Mesa V."/>
            <person name="Sprenger R.R."/>
            <person name="Richter M."/>
            <person name="Diez M.S."/>
            <person name="Solano J."/>
            <person name="Bargiela R."/>
            <person name="Golyshina O.V."/>
            <person name="Manteca A."/>
            <person name="Ramos J.L."/>
            <person name="Gallego J.R."/>
            <person name="Llorente I."/>
            <person name="Martins Dos Santos V.A."/>
            <person name="Jensen O.N."/>
            <person name="Pelaez A.I."/>
            <person name="Sanchez J."/>
            <person name="Ferrer M."/>
        </authorList>
    </citation>
    <scope>NUCLEOTIDE SEQUENCE</scope>
</reference>
<reference evidence="3" key="1">
    <citation type="submission" date="2013-08" db="EMBL/GenBank/DDBJ databases">
        <authorList>
            <person name="Mendez C."/>
            <person name="Richter M."/>
            <person name="Ferrer M."/>
            <person name="Sanchez J."/>
        </authorList>
    </citation>
    <scope>NUCLEOTIDE SEQUENCE</scope>
</reference>
<dbReference type="AlphaFoldDB" id="T1AY57"/>
<proteinExistence type="predicted"/>
<gene>
    <name evidence="2" type="ORF">B1B_18119</name>
    <name evidence="3" type="ORF">B2A_03284</name>
</gene>
<evidence type="ECO:0000256" key="1">
    <source>
        <dbReference type="SAM" id="MobiDB-lite"/>
    </source>
</evidence>
<evidence type="ECO:0008006" key="4">
    <source>
        <dbReference type="Google" id="ProtNLM"/>
    </source>
</evidence>
<sequence length="91" mass="10381">MARWGELLRREKLYSSQLAQWRRELAEGGAERLGKRAPGPASARTPAQREHERLTRKLEMANDCLALQKKPCRCWIARAAGVFSNSEMSLK</sequence>